<evidence type="ECO:0000256" key="2">
    <source>
        <dbReference type="ARBA" id="ARBA00007118"/>
    </source>
</evidence>
<comment type="caution">
    <text evidence="7">The sequence shown here is derived from an EMBL/GenBank/DDBJ whole genome shotgun (WGS) entry which is preliminary data.</text>
</comment>
<dbReference type="GO" id="GO:0016491">
    <property type="term" value="F:oxidoreductase activity"/>
    <property type="evidence" value="ECO:0007669"/>
    <property type="project" value="UniProtKB-KW"/>
</dbReference>
<gene>
    <name evidence="7" type="ORF">BST26_08890</name>
</gene>
<comment type="cofactor">
    <cofactor evidence="1">
        <name>FMN</name>
        <dbReference type="ChEBI" id="CHEBI:58210"/>
    </cofactor>
</comment>
<reference evidence="7 8" key="1">
    <citation type="submission" date="2016-12" db="EMBL/GenBank/DDBJ databases">
        <title>The new phylogeny of genus Mycobacterium.</title>
        <authorList>
            <person name="Tortoli E."/>
            <person name="Trovato A."/>
            <person name="Cirillo D.M."/>
        </authorList>
    </citation>
    <scope>NUCLEOTIDE SEQUENCE [LARGE SCALE GENOMIC DNA]</scope>
    <source>
        <strain evidence="7 8">DSM 45130</strain>
    </source>
</reference>
<keyword evidence="8" id="KW-1185">Reference proteome</keyword>
<dbReference type="Gene3D" id="3.40.109.10">
    <property type="entry name" value="NADH Oxidase"/>
    <property type="match status" value="1"/>
</dbReference>
<evidence type="ECO:0000313" key="7">
    <source>
        <dbReference type="EMBL" id="ORA71238.1"/>
    </source>
</evidence>
<evidence type="ECO:0000313" key="8">
    <source>
        <dbReference type="Proteomes" id="UP000192801"/>
    </source>
</evidence>
<feature type="domain" description="Nitroreductase" evidence="6">
    <location>
        <begin position="7"/>
        <end position="194"/>
    </location>
</feature>
<dbReference type="PANTHER" id="PTHR43673">
    <property type="entry name" value="NAD(P)H NITROREDUCTASE YDGI-RELATED"/>
    <property type="match status" value="1"/>
</dbReference>
<keyword evidence="3" id="KW-0285">Flavoprotein</keyword>
<dbReference type="CDD" id="cd02136">
    <property type="entry name" value="PnbA_NfnB-like"/>
    <property type="match status" value="1"/>
</dbReference>
<sequence>MSVTDAVAGRRAIRAFVPKTVELEVLTRVLDKARYCPSGSNLQPWQATVLTGEPLRALQEKLAVATPQEPAEYPIVPPDVGAQYTARTVALGAAQYAALGIDRDDEAARTAFRRQNLVGFGAPVLLLCHLPRIMDRPQWSDVGMWLQTVMLLLREEGLDSCPQESLSSHARLIKEHIGVDDATQIFFCGMAIGYRDESRPINNFERPRIPLDQQVSFRGF</sequence>
<evidence type="ECO:0000256" key="1">
    <source>
        <dbReference type="ARBA" id="ARBA00001917"/>
    </source>
</evidence>
<dbReference type="InterPro" id="IPR029479">
    <property type="entry name" value="Nitroreductase"/>
</dbReference>
<dbReference type="AlphaFoldDB" id="A0A1X0DFU3"/>
<evidence type="ECO:0000256" key="3">
    <source>
        <dbReference type="ARBA" id="ARBA00022630"/>
    </source>
</evidence>
<evidence type="ECO:0000259" key="6">
    <source>
        <dbReference type="Pfam" id="PF00881"/>
    </source>
</evidence>
<dbReference type="EMBL" id="MVHS01000015">
    <property type="protein sequence ID" value="ORA71238.1"/>
    <property type="molecule type" value="Genomic_DNA"/>
</dbReference>
<protein>
    <submittedName>
        <fullName evidence="7">Nitroreductase</fullName>
    </submittedName>
</protein>
<name>A0A1X0DFU3_9MYCO</name>
<proteinExistence type="inferred from homology"/>
<keyword evidence="4" id="KW-0288">FMN</keyword>
<evidence type="ECO:0000256" key="5">
    <source>
        <dbReference type="ARBA" id="ARBA00023002"/>
    </source>
</evidence>
<dbReference type="Proteomes" id="UP000192801">
    <property type="component" value="Unassembled WGS sequence"/>
</dbReference>
<accession>A0A1X0DFU3</accession>
<dbReference type="PANTHER" id="PTHR43673:SF2">
    <property type="entry name" value="NITROREDUCTASE"/>
    <property type="match status" value="1"/>
</dbReference>
<keyword evidence="5" id="KW-0560">Oxidoreductase</keyword>
<comment type="similarity">
    <text evidence="2">Belongs to the nitroreductase family.</text>
</comment>
<dbReference type="STRING" id="444597.BST26_08890"/>
<dbReference type="Pfam" id="PF00881">
    <property type="entry name" value="Nitroreductase"/>
    <property type="match status" value="1"/>
</dbReference>
<dbReference type="InterPro" id="IPR000415">
    <property type="entry name" value="Nitroreductase-like"/>
</dbReference>
<organism evidence="7 8">
    <name type="scientific">Mycolicibacterium insubricum</name>
    <dbReference type="NCBI Taxonomy" id="444597"/>
    <lineage>
        <taxon>Bacteria</taxon>
        <taxon>Bacillati</taxon>
        <taxon>Actinomycetota</taxon>
        <taxon>Actinomycetes</taxon>
        <taxon>Mycobacteriales</taxon>
        <taxon>Mycobacteriaceae</taxon>
        <taxon>Mycolicibacterium</taxon>
    </lineage>
</organism>
<dbReference type="SUPFAM" id="SSF55469">
    <property type="entry name" value="FMN-dependent nitroreductase-like"/>
    <property type="match status" value="1"/>
</dbReference>
<dbReference type="OrthoDB" id="9798230at2"/>
<evidence type="ECO:0000256" key="4">
    <source>
        <dbReference type="ARBA" id="ARBA00022643"/>
    </source>
</evidence>